<keyword evidence="11" id="KW-1133">Transmembrane helix</keyword>
<comment type="caution">
    <text evidence="14">The sequence shown here is derived from an EMBL/GenBank/DDBJ whole genome shotgun (WGS) entry which is preliminary data.</text>
</comment>
<dbReference type="InterPro" id="IPR011029">
    <property type="entry name" value="DEATH-like_dom_sf"/>
</dbReference>
<dbReference type="CDD" id="cd15837">
    <property type="entry name" value="TNFRSF26"/>
    <property type="match status" value="1"/>
</dbReference>
<feature type="compositionally biased region" description="Basic residues" evidence="10">
    <location>
        <begin position="17"/>
        <end position="29"/>
    </location>
</feature>
<evidence type="ECO:0000256" key="1">
    <source>
        <dbReference type="ARBA" id="ARBA00004370"/>
    </source>
</evidence>
<evidence type="ECO:0000256" key="2">
    <source>
        <dbReference type="ARBA" id="ARBA00022703"/>
    </source>
</evidence>
<proteinExistence type="predicted"/>
<dbReference type="InterPro" id="IPR034062">
    <property type="entry name" value="TNFRSF26_N"/>
</dbReference>
<dbReference type="PROSITE" id="PS50050">
    <property type="entry name" value="TNFR_NGFR_2"/>
    <property type="match status" value="2"/>
</dbReference>
<comment type="subcellular location">
    <subcellularLocation>
        <location evidence="1">Membrane</location>
    </subcellularLocation>
</comment>
<evidence type="ECO:0000256" key="8">
    <source>
        <dbReference type="ARBA" id="ARBA00023180"/>
    </source>
</evidence>
<protein>
    <recommendedName>
        <fullName evidence="16">TNF receptor superfamily member 6b</fullName>
    </recommendedName>
</protein>
<accession>A0A7J8H1G8</accession>
<dbReference type="PANTHER" id="PTHR46330">
    <property type="entry name" value="TUMOR NECROSIS FACTOR RECEPTOR SUPERFAMILY MEMBER 10B"/>
    <property type="match status" value="1"/>
</dbReference>
<sequence length="535" mass="59484">MQGKGRFRELRKSEPRSHHRSRPPIRGRGRGLSAPGGAAPCRAASFRAGRLVLRPQPLVAAVHSLVPLAMPPGWLPPLLLLLPAWVTITTSATRCGLDKFENSLGVCCDLCPAGHYVSRECDSNHITECHLCEHGTFMAHRNMETDCLPCSQCREDEEVVTPCSPESDQQCQCRQGAFYCDSELCRENCYRCSRCKGAVLQACNATRDTICATETKNPGSGNPNVYWWVLLVLGIFVITVTVIACKKRKPIFQISQISEPFVAFLKENSSEQGCHPSKILRTLDPERGTPGVKASVLLAERASALAPAAGTCPEPSEDLENGIERQVLVAEGQAAPEEEEAEGNILIYDLIAHRGWAVAEGSEEKEEVEEDEDGTRTGVPSSRPYNPLAKQWKPVARLPLARGPAAPAAASASLADLEQEYKRMFGVRDPSSSDDDTRIFYEFEHSIPEKDWKMFVRLVGLKENDIEMCEHENPGNLMEQRHQMLRRWKDKRGREASVFRLLAALRKMERQTHLQNIVNRLLAEKILVKSAEAPN</sequence>
<dbReference type="SMART" id="SM00208">
    <property type="entry name" value="TNFR"/>
    <property type="match status" value="3"/>
</dbReference>
<feature type="transmembrane region" description="Helical" evidence="11">
    <location>
        <begin position="225"/>
        <end position="245"/>
    </location>
</feature>
<dbReference type="GO" id="GO:0005886">
    <property type="term" value="C:plasma membrane"/>
    <property type="evidence" value="ECO:0007669"/>
    <property type="project" value="TreeGrafter"/>
</dbReference>
<evidence type="ECO:0000256" key="11">
    <source>
        <dbReference type="SAM" id="Phobius"/>
    </source>
</evidence>
<evidence type="ECO:0000256" key="3">
    <source>
        <dbReference type="ARBA" id="ARBA00022729"/>
    </source>
</evidence>
<reference evidence="14 15" key="1">
    <citation type="journal article" date="2020" name="Nature">
        <title>Six reference-quality genomes reveal evolution of bat adaptations.</title>
        <authorList>
            <person name="Jebb D."/>
            <person name="Huang Z."/>
            <person name="Pippel M."/>
            <person name="Hughes G.M."/>
            <person name="Lavrichenko K."/>
            <person name="Devanna P."/>
            <person name="Winkler S."/>
            <person name="Jermiin L.S."/>
            <person name="Skirmuntt E.C."/>
            <person name="Katzourakis A."/>
            <person name="Burkitt-Gray L."/>
            <person name="Ray D.A."/>
            <person name="Sullivan K.A.M."/>
            <person name="Roscito J.G."/>
            <person name="Kirilenko B.M."/>
            <person name="Davalos L.M."/>
            <person name="Corthals A.P."/>
            <person name="Power M.L."/>
            <person name="Jones G."/>
            <person name="Ransome R.D."/>
            <person name="Dechmann D.K.N."/>
            <person name="Locatelli A.G."/>
            <person name="Puechmaille S.J."/>
            <person name="Fedrigo O."/>
            <person name="Jarvis E.D."/>
            <person name="Hiller M."/>
            <person name="Vernes S.C."/>
            <person name="Myers E.W."/>
            <person name="Teeling E.C."/>
        </authorList>
    </citation>
    <scope>NUCLEOTIDE SEQUENCE [LARGE SCALE GENOMIC DNA]</scope>
    <source>
        <strain evidence="14">MRouAeg1</strain>
        <tissue evidence="14">Muscle</tissue>
    </source>
</reference>
<dbReference type="PROSITE" id="PS50017">
    <property type="entry name" value="DEATH_DOMAIN"/>
    <property type="match status" value="1"/>
</dbReference>
<feature type="disulfide bond" evidence="9">
    <location>
        <begin position="153"/>
        <end position="171"/>
    </location>
</feature>
<feature type="disulfide bond" evidence="9">
    <location>
        <begin position="150"/>
        <end position="163"/>
    </location>
</feature>
<dbReference type="GO" id="GO:0036462">
    <property type="term" value="P:TRAIL-activated apoptotic signaling pathway"/>
    <property type="evidence" value="ECO:0007669"/>
    <property type="project" value="TreeGrafter"/>
</dbReference>
<organism evidence="14 15">
    <name type="scientific">Rousettus aegyptiacus</name>
    <name type="common">Egyptian fruit bat</name>
    <name type="synonym">Pteropus aegyptiacus</name>
    <dbReference type="NCBI Taxonomy" id="9407"/>
    <lineage>
        <taxon>Eukaryota</taxon>
        <taxon>Metazoa</taxon>
        <taxon>Chordata</taxon>
        <taxon>Craniata</taxon>
        <taxon>Vertebrata</taxon>
        <taxon>Euteleostomi</taxon>
        <taxon>Mammalia</taxon>
        <taxon>Eutheria</taxon>
        <taxon>Laurasiatheria</taxon>
        <taxon>Chiroptera</taxon>
        <taxon>Yinpterochiroptera</taxon>
        <taxon>Pteropodoidea</taxon>
        <taxon>Pteropodidae</taxon>
        <taxon>Rousettinae</taxon>
        <taxon>Rousettus</taxon>
    </lineage>
</organism>
<evidence type="ECO:0000256" key="4">
    <source>
        <dbReference type="ARBA" id="ARBA00022737"/>
    </source>
</evidence>
<dbReference type="InterPro" id="IPR052491">
    <property type="entry name" value="TNFRSF10"/>
</dbReference>
<dbReference type="AlphaFoldDB" id="A0A7J8H1G8"/>
<dbReference type="Gene3D" id="1.10.533.10">
    <property type="entry name" value="Death Domain, Fas"/>
    <property type="match status" value="1"/>
</dbReference>
<dbReference type="PANTHER" id="PTHR46330:SF14">
    <property type="entry name" value="TUMOR NECROSIS FACTOR RECEPTOR SUPERFAMILY MEMBER 1A"/>
    <property type="match status" value="1"/>
</dbReference>
<keyword evidence="2" id="KW-0053">Apoptosis</keyword>
<keyword evidence="4" id="KW-0677">Repeat</keyword>
<keyword evidence="5 11" id="KW-0472">Membrane</keyword>
<evidence type="ECO:0000313" key="14">
    <source>
        <dbReference type="EMBL" id="KAF6466153.1"/>
    </source>
</evidence>
<dbReference type="Pfam" id="PF00020">
    <property type="entry name" value="TNFR_c6"/>
    <property type="match status" value="2"/>
</dbReference>
<evidence type="ECO:0000256" key="6">
    <source>
        <dbReference type="ARBA" id="ARBA00023157"/>
    </source>
</evidence>
<keyword evidence="15" id="KW-1185">Reference proteome</keyword>
<evidence type="ECO:0000256" key="5">
    <source>
        <dbReference type="ARBA" id="ARBA00023136"/>
    </source>
</evidence>
<keyword evidence="11" id="KW-0812">Transmembrane</keyword>
<name>A0A7J8H1G8_ROUAE</name>
<dbReference type="SUPFAM" id="SSF47986">
    <property type="entry name" value="DEATH domain"/>
    <property type="match status" value="1"/>
</dbReference>
<feature type="region of interest" description="Disordered" evidence="10">
    <location>
        <begin position="361"/>
        <end position="386"/>
    </location>
</feature>
<dbReference type="InterPro" id="IPR001368">
    <property type="entry name" value="TNFR/NGFR_Cys_rich_reg"/>
</dbReference>
<keyword evidence="6 9" id="KW-1015">Disulfide bond</keyword>
<dbReference type="Pfam" id="PF00531">
    <property type="entry name" value="Death"/>
    <property type="match status" value="1"/>
</dbReference>
<feature type="compositionally biased region" description="Acidic residues" evidence="10">
    <location>
        <begin position="361"/>
        <end position="373"/>
    </location>
</feature>
<evidence type="ECO:0008006" key="16">
    <source>
        <dbReference type="Google" id="ProtNLM"/>
    </source>
</evidence>
<dbReference type="Gene3D" id="2.10.50.10">
    <property type="entry name" value="Tumor Necrosis Factor Receptor, subunit A, domain 2"/>
    <property type="match status" value="2"/>
</dbReference>
<dbReference type="GO" id="GO:0043065">
    <property type="term" value="P:positive regulation of apoptotic process"/>
    <property type="evidence" value="ECO:0007669"/>
    <property type="project" value="TreeGrafter"/>
</dbReference>
<feature type="disulfide bond" evidence="9">
    <location>
        <begin position="132"/>
        <end position="147"/>
    </location>
</feature>
<feature type="domain" description="TNFR-Cys" evidence="13">
    <location>
        <begin position="131"/>
        <end position="171"/>
    </location>
</feature>
<keyword evidence="3" id="KW-0732">Signal</keyword>
<evidence type="ECO:0000256" key="10">
    <source>
        <dbReference type="SAM" id="MobiDB-lite"/>
    </source>
</evidence>
<feature type="domain" description="Death" evidence="12">
    <location>
        <begin position="451"/>
        <end position="521"/>
    </location>
</feature>
<keyword evidence="7" id="KW-0675">Receptor</keyword>
<keyword evidence="8" id="KW-0325">Glycoprotein</keyword>
<dbReference type="InterPro" id="IPR000488">
    <property type="entry name" value="Death_dom"/>
</dbReference>
<dbReference type="GO" id="GO:0009986">
    <property type="term" value="C:cell surface"/>
    <property type="evidence" value="ECO:0007669"/>
    <property type="project" value="TreeGrafter"/>
</dbReference>
<gene>
    <name evidence="14" type="ORF">HJG63_011431</name>
</gene>
<dbReference type="SMART" id="SM00005">
    <property type="entry name" value="DEATH"/>
    <property type="match status" value="1"/>
</dbReference>
<evidence type="ECO:0000259" key="13">
    <source>
        <dbReference type="PROSITE" id="PS50050"/>
    </source>
</evidence>
<feature type="region of interest" description="Disordered" evidence="10">
    <location>
        <begin position="1"/>
        <end position="37"/>
    </location>
</feature>
<evidence type="ECO:0000256" key="9">
    <source>
        <dbReference type="PROSITE-ProRule" id="PRU00206"/>
    </source>
</evidence>
<dbReference type="Proteomes" id="UP000593571">
    <property type="component" value="Unassembled WGS sequence"/>
</dbReference>
<feature type="repeat" description="TNFR-Cys" evidence="9">
    <location>
        <begin position="172"/>
        <end position="211"/>
    </location>
</feature>
<evidence type="ECO:0000313" key="15">
    <source>
        <dbReference type="Proteomes" id="UP000593571"/>
    </source>
</evidence>
<evidence type="ECO:0000259" key="12">
    <source>
        <dbReference type="PROSITE" id="PS50017"/>
    </source>
</evidence>
<evidence type="ECO:0000256" key="7">
    <source>
        <dbReference type="ARBA" id="ARBA00023170"/>
    </source>
</evidence>
<feature type="compositionally biased region" description="Basic and acidic residues" evidence="10">
    <location>
        <begin position="1"/>
        <end position="16"/>
    </location>
</feature>
<dbReference type="SUPFAM" id="SSF57586">
    <property type="entry name" value="TNF receptor-like"/>
    <property type="match status" value="2"/>
</dbReference>
<feature type="domain" description="TNFR-Cys" evidence="13">
    <location>
        <begin position="172"/>
        <end position="211"/>
    </location>
</feature>
<comment type="caution">
    <text evidence="9">Lacks conserved residue(s) required for the propagation of feature annotation.</text>
</comment>
<dbReference type="EMBL" id="JACASE010000005">
    <property type="protein sequence ID" value="KAF6466153.1"/>
    <property type="molecule type" value="Genomic_DNA"/>
</dbReference>
<feature type="repeat" description="TNFR-Cys" evidence="9">
    <location>
        <begin position="131"/>
        <end position="171"/>
    </location>
</feature>